<dbReference type="SMART" id="SM00354">
    <property type="entry name" value="HTH_LACI"/>
    <property type="match status" value="1"/>
</dbReference>
<dbReference type="CDD" id="cd06267">
    <property type="entry name" value="PBP1_LacI_sugar_binding-like"/>
    <property type="match status" value="1"/>
</dbReference>
<dbReference type="InterPro" id="IPR000843">
    <property type="entry name" value="HTH_LacI"/>
</dbReference>
<dbReference type="Gene3D" id="3.40.50.2300">
    <property type="match status" value="2"/>
</dbReference>
<evidence type="ECO:0000256" key="2">
    <source>
        <dbReference type="ARBA" id="ARBA00023125"/>
    </source>
</evidence>
<keyword evidence="3" id="KW-0804">Transcription</keyword>
<organism evidence="5 6">
    <name type="scientific">Paenibacillus rhizovicinus</name>
    <dbReference type="NCBI Taxonomy" id="2704463"/>
    <lineage>
        <taxon>Bacteria</taxon>
        <taxon>Bacillati</taxon>
        <taxon>Bacillota</taxon>
        <taxon>Bacilli</taxon>
        <taxon>Bacillales</taxon>
        <taxon>Paenibacillaceae</taxon>
        <taxon>Paenibacillus</taxon>
    </lineage>
</organism>
<evidence type="ECO:0000313" key="6">
    <source>
        <dbReference type="Proteomes" id="UP000479114"/>
    </source>
</evidence>
<dbReference type="InterPro" id="IPR010982">
    <property type="entry name" value="Lambda_DNA-bd_dom_sf"/>
</dbReference>
<accession>A0A6C0P582</accession>
<gene>
    <name evidence="5" type="ORF">GZH47_24845</name>
</gene>
<reference evidence="5 6" key="1">
    <citation type="submission" date="2020-02" db="EMBL/GenBank/DDBJ databases">
        <title>Paenibacillus sp. nov., isolated from rhizosphere soil of tomato.</title>
        <authorList>
            <person name="Weon H.-Y."/>
            <person name="Lee S.A."/>
        </authorList>
    </citation>
    <scope>NUCLEOTIDE SEQUENCE [LARGE SCALE GENOMIC DNA]</scope>
    <source>
        <strain evidence="5 6">14171R-81</strain>
    </source>
</reference>
<dbReference type="InterPro" id="IPR046335">
    <property type="entry name" value="LacI/GalR-like_sensor"/>
</dbReference>
<dbReference type="KEGG" id="prz:GZH47_24845"/>
<dbReference type="Gene3D" id="1.10.260.40">
    <property type="entry name" value="lambda repressor-like DNA-binding domains"/>
    <property type="match status" value="1"/>
</dbReference>
<dbReference type="Pfam" id="PF00356">
    <property type="entry name" value="LacI"/>
    <property type="match status" value="1"/>
</dbReference>
<dbReference type="GO" id="GO:0000976">
    <property type="term" value="F:transcription cis-regulatory region binding"/>
    <property type="evidence" value="ECO:0007669"/>
    <property type="project" value="TreeGrafter"/>
</dbReference>
<dbReference type="PROSITE" id="PS50932">
    <property type="entry name" value="HTH_LACI_2"/>
    <property type="match status" value="1"/>
</dbReference>
<dbReference type="Pfam" id="PF13377">
    <property type="entry name" value="Peripla_BP_3"/>
    <property type="match status" value="1"/>
</dbReference>
<dbReference type="PANTHER" id="PTHR30146:SF109">
    <property type="entry name" value="HTH-TYPE TRANSCRIPTIONAL REGULATOR GALS"/>
    <property type="match status" value="1"/>
</dbReference>
<dbReference type="SUPFAM" id="SSF47413">
    <property type="entry name" value="lambda repressor-like DNA-binding domains"/>
    <property type="match status" value="1"/>
</dbReference>
<evidence type="ECO:0000313" key="5">
    <source>
        <dbReference type="EMBL" id="QHW33704.1"/>
    </source>
</evidence>
<protein>
    <submittedName>
        <fullName evidence="5">LacI family transcriptional regulator</fullName>
    </submittedName>
</protein>
<dbReference type="SUPFAM" id="SSF53822">
    <property type="entry name" value="Periplasmic binding protein-like I"/>
    <property type="match status" value="1"/>
</dbReference>
<keyword evidence="1" id="KW-0805">Transcription regulation</keyword>
<keyword evidence="6" id="KW-1185">Reference proteome</keyword>
<dbReference type="EMBL" id="CP048286">
    <property type="protein sequence ID" value="QHW33704.1"/>
    <property type="molecule type" value="Genomic_DNA"/>
</dbReference>
<dbReference type="AlphaFoldDB" id="A0A6C0P582"/>
<evidence type="ECO:0000259" key="4">
    <source>
        <dbReference type="PROSITE" id="PS50932"/>
    </source>
</evidence>
<name>A0A6C0P582_9BACL</name>
<proteinExistence type="predicted"/>
<dbReference type="Proteomes" id="UP000479114">
    <property type="component" value="Chromosome"/>
</dbReference>
<evidence type="ECO:0000256" key="1">
    <source>
        <dbReference type="ARBA" id="ARBA00023015"/>
    </source>
</evidence>
<dbReference type="CDD" id="cd01392">
    <property type="entry name" value="HTH_LacI"/>
    <property type="match status" value="1"/>
</dbReference>
<dbReference type="PANTHER" id="PTHR30146">
    <property type="entry name" value="LACI-RELATED TRANSCRIPTIONAL REPRESSOR"/>
    <property type="match status" value="1"/>
</dbReference>
<dbReference type="GO" id="GO:0003700">
    <property type="term" value="F:DNA-binding transcription factor activity"/>
    <property type="evidence" value="ECO:0007669"/>
    <property type="project" value="TreeGrafter"/>
</dbReference>
<keyword evidence="2" id="KW-0238">DNA-binding</keyword>
<feature type="domain" description="HTH lacI-type" evidence="4">
    <location>
        <begin position="1"/>
        <end position="44"/>
    </location>
</feature>
<sequence length="327" mass="36459">MTPSTVSRVMNDSNLVKPRTRQRVLEAVQSLGYVPNKAARMFKYGKSRIIGLVVSAQHISELIYNAGFQAQFKALTEKAHNEGYNILIITSADADSETYFDVIKSQAADGFIIMSPSANESLASMLEEAGIPYIFNMKYSNNPADIYYASADDFEGGYTAANHLLELGHTDIRFIVGSVKGQIISFNGDRIRGFMKALSEYDIPFREEMIVRIPGQLEESYAGIHRLFQTEKPTALMISNEITTVAALNYFHDHGIRVPQDLSVIGFGPSEFFRGLRPNLTNVSFDIAWSSGRIVDMLLQRIERGPVSLEPAMKPKLNIQDSTARNE</sequence>
<dbReference type="InterPro" id="IPR028082">
    <property type="entry name" value="Peripla_BP_I"/>
</dbReference>
<evidence type="ECO:0000256" key="3">
    <source>
        <dbReference type="ARBA" id="ARBA00023163"/>
    </source>
</evidence>